<evidence type="ECO:0000313" key="5">
    <source>
        <dbReference type="Proteomes" id="UP000031443"/>
    </source>
</evidence>
<gene>
    <name evidence="4" type="ORF">UY3_10725</name>
</gene>
<dbReference type="SUPFAM" id="SSF56317">
    <property type="entry name" value="Carbon-nitrogen hydrolase"/>
    <property type="match status" value="1"/>
</dbReference>
<keyword evidence="1" id="KW-0378">Hydrolase</keyword>
<accession>M7B9B8</accession>
<organism evidence="4 5">
    <name type="scientific">Chelonia mydas</name>
    <name type="common">Green sea-turtle</name>
    <name type="synonym">Chelonia agassizi</name>
    <dbReference type="NCBI Taxonomy" id="8469"/>
    <lineage>
        <taxon>Eukaryota</taxon>
        <taxon>Metazoa</taxon>
        <taxon>Chordata</taxon>
        <taxon>Craniata</taxon>
        <taxon>Vertebrata</taxon>
        <taxon>Euteleostomi</taxon>
        <taxon>Archelosauria</taxon>
        <taxon>Testudinata</taxon>
        <taxon>Testudines</taxon>
        <taxon>Cryptodira</taxon>
        <taxon>Durocryptodira</taxon>
        <taxon>Americhelydia</taxon>
        <taxon>Chelonioidea</taxon>
        <taxon>Cheloniidae</taxon>
        <taxon>Chelonia</taxon>
    </lineage>
</organism>
<dbReference type="InterPro" id="IPR050345">
    <property type="entry name" value="Aliph_Amidase/BUP"/>
</dbReference>
<reference evidence="5" key="1">
    <citation type="journal article" date="2013" name="Nat. Genet.">
        <title>The draft genomes of soft-shell turtle and green sea turtle yield insights into the development and evolution of the turtle-specific body plan.</title>
        <authorList>
            <person name="Wang Z."/>
            <person name="Pascual-Anaya J."/>
            <person name="Zadissa A."/>
            <person name="Li W."/>
            <person name="Niimura Y."/>
            <person name="Huang Z."/>
            <person name="Li C."/>
            <person name="White S."/>
            <person name="Xiong Z."/>
            <person name="Fang D."/>
            <person name="Wang B."/>
            <person name="Ming Y."/>
            <person name="Chen Y."/>
            <person name="Zheng Y."/>
            <person name="Kuraku S."/>
            <person name="Pignatelli M."/>
            <person name="Herrero J."/>
            <person name="Beal K."/>
            <person name="Nozawa M."/>
            <person name="Li Q."/>
            <person name="Wang J."/>
            <person name="Zhang H."/>
            <person name="Yu L."/>
            <person name="Shigenobu S."/>
            <person name="Wang J."/>
            <person name="Liu J."/>
            <person name="Flicek P."/>
            <person name="Searle S."/>
            <person name="Wang J."/>
            <person name="Kuratani S."/>
            <person name="Yin Y."/>
            <person name="Aken B."/>
            <person name="Zhang G."/>
            <person name="Irie N."/>
        </authorList>
    </citation>
    <scope>NUCLEOTIDE SEQUENCE [LARGE SCALE GENOMIC DNA]</scope>
</reference>
<name>M7B9B8_CHEMY</name>
<feature type="region of interest" description="Disordered" evidence="2">
    <location>
        <begin position="344"/>
        <end position="363"/>
    </location>
</feature>
<dbReference type="AlphaFoldDB" id="M7B9B8"/>
<evidence type="ECO:0000313" key="4">
    <source>
        <dbReference type="EMBL" id="EMP32155.1"/>
    </source>
</evidence>
<dbReference type="InterPro" id="IPR036526">
    <property type="entry name" value="C-N_Hydrolase_sf"/>
</dbReference>
<protein>
    <submittedName>
        <fullName evidence="4">Beta-ureidopropionase</fullName>
    </submittedName>
</protein>
<dbReference type="PROSITE" id="PS50263">
    <property type="entry name" value="CN_HYDROLASE"/>
    <property type="match status" value="1"/>
</dbReference>
<dbReference type="GO" id="GO:0033396">
    <property type="term" value="P:beta-alanine biosynthetic process via 3-ureidopropionate"/>
    <property type="evidence" value="ECO:0007669"/>
    <property type="project" value="TreeGrafter"/>
</dbReference>
<dbReference type="GO" id="GO:0003837">
    <property type="term" value="F:beta-ureidopropionase activity"/>
    <property type="evidence" value="ECO:0007669"/>
    <property type="project" value="TreeGrafter"/>
</dbReference>
<evidence type="ECO:0000256" key="1">
    <source>
        <dbReference type="ARBA" id="ARBA00022801"/>
    </source>
</evidence>
<keyword evidence="5" id="KW-1185">Reference proteome</keyword>
<dbReference type="PANTHER" id="PTHR43674:SF2">
    <property type="entry name" value="BETA-UREIDOPROPIONASE"/>
    <property type="match status" value="1"/>
</dbReference>
<sequence>MLSEIPRMIAPPMILMQHGLLDDHQKQSHNTAADITFKMRCTGTCFLSRSTAFDFPLLLRILRKLHATGAMPFAFCTREKLPWTEFAESAEDGLTTRFCQKLAKKHNMVVVSPILERDDVHGGTLWNTAVVISNSGSVLGKSRKNHIPRIGDFNESTYYMEGNTGHPVFQTQFGRIAVNICFGRHHPLNWLMYSLNGAEIIFNPSATTGELSESLWPIEARNAAIANHCFTCAINRVGTEYYVNAFTSGDGGKAHHDLGYFYGSSYVAAPDGSRTPGLSRTQDGLLVAEVDLNLCRQVGDKWSFKVSLYSLKKPGQFANFYMTLNGPYMLVFVEFKLLLKMKPSSPYDSEDHTQKVSGGLLTS</sequence>
<dbReference type="InterPro" id="IPR003010">
    <property type="entry name" value="C-N_Hydrolase"/>
</dbReference>
<dbReference type="PANTHER" id="PTHR43674">
    <property type="entry name" value="NITRILASE C965.09-RELATED"/>
    <property type="match status" value="1"/>
</dbReference>
<evidence type="ECO:0000259" key="3">
    <source>
        <dbReference type="PROSITE" id="PS50263"/>
    </source>
</evidence>
<dbReference type="STRING" id="8469.M7B9B8"/>
<dbReference type="Pfam" id="PF00795">
    <property type="entry name" value="CN_hydrolase"/>
    <property type="match status" value="1"/>
</dbReference>
<dbReference type="Gene3D" id="3.60.110.10">
    <property type="entry name" value="Carbon-nitrogen hydrolase"/>
    <property type="match status" value="1"/>
</dbReference>
<proteinExistence type="predicted"/>
<dbReference type="EMBL" id="KB542019">
    <property type="protein sequence ID" value="EMP32155.1"/>
    <property type="molecule type" value="Genomic_DNA"/>
</dbReference>
<dbReference type="eggNOG" id="KOG0808">
    <property type="taxonomic scope" value="Eukaryota"/>
</dbReference>
<dbReference type="Proteomes" id="UP000031443">
    <property type="component" value="Unassembled WGS sequence"/>
</dbReference>
<feature type="domain" description="CN hydrolase" evidence="3">
    <location>
        <begin position="39"/>
        <end position="292"/>
    </location>
</feature>
<evidence type="ECO:0000256" key="2">
    <source>
        <dbReference type="SAM" id="MobiDB-lite"/>
    </source>
</evidence>